<reference evidence="16 18" key="1">
    <citation type="journal article" date="2012" name="Nature">
        <title>Algal genomes reveal evolutionary mosaicism and the fate of nucleomorphs.</title>
        <authorList>
            <consortium name="DOE Joint Genome Institute"/>
            <person name="Curtis B.A."/>
            <person name="Tanifuji G."/>
            <person name="Burki F."/>
            <person name="Gruber A."/>
            <person name="Irimia M."/>
            <person name="Maruyama S."/>
            <person name="Arias M.C."/>
            <person name="Ball S.G."/>
            <person name="Gile G.H."/>
            <person name="Hirakawa Y."/>
            <person name="Hopkins J.F."/>
            <person name="Kuo A."/>
            <person name="Rensing S.A."/>
            <person name="Schmutz J."/>
            <person name="Symeonidi A."/>
            <person name="Elias M."/>
            <person name="Eveleigh R.J."/>
            <person name="Herman E.K."/>
            <person name="Klute M.J."/>
            <person name="Nakayama T."/>
            <person name="Obornik M."/>
            <person name="Reyes-Prieto A."/>
            <person name="Armbrust E.V."/>
            <person name="Aves S.J."/>
            <person name="Beiko R.G."/>
            <person name="Coutinho P."/>
            <person name="Dacks J.B."/>
            <person name="Durnford D.G."/>
            <person name="Fast N.M."/>
            <person name="Green B.R."/>
            <person name="Grisdale C.J."/>
            <person name="Hempel F."/>
            <person name="Henrissat B."/>
            <person name="Hoppner M.P."/>
            <person name="Ishida K."/>
            <person name="Kim E."/>
            <person name="Koreny L."/>
            <person name="Kroth P.G."/>
            <person name="Liu Y."/>
            <person name="Malik S.B."/>
            <person name="Maier U.G."/>
            <person name="McRose D."/>
            <person name="Mock T."/>
            <person name="Neilson J.A."/>
            <person name="Onodera N.T."/>
            <person name="Poole A.M."/>
            <person name="Pritham E.J."/>
            <person name="Richards T.A."/>
            <person name="Rocap G."/>
            <person name="Roy S.W."/>
            <person name="Sarai C."/>
            <person name="Schaack S."/>
            <person name="Shirato S."/>
            <person name="Slamovits C.H."/>
            <person name="Spencer D.F."/>
            <person name="Suzuki S."/>
            <person name="Worden A.Z."/>
            <person name="Zauner S."/>
            <person name="Barry K."/>
            <person name="Bell C."/>
            <person name="Bharti A.K."/>
            <person name="Crow J.A."/>
            <person name="Grimwood J."/>
            <person name="Kramer R."/>
            <person name="Lindquist E."/>
            <person name="Lucas S."/>
            <person name="Salamov A."/>
            <person name="McFadden G.I."/>
            <person name="Lane C.E."/>
            <person name="Keeling P.J."/>
            <person name="Gray M.W."/>
            <person name="Grigoriev I.V."/>
            <person name="Archibald J.M."/>
        </authorList>
    </citation>
    <scope>NUCLEOTIDE SEQUENCE</scope>
    <source>
        <strain evidence="16 18">CCMP2712</strain>
    </source>
</reference>
<dbReference type="InterPro" id="IPR014001">
    <property type="entry name" value="Helicase_ATP-bd"/>
</dbReference>
<dbReference type="FunFam" id="3.40.50.300:FF:000759">
    <property type="entry name" value="probable ATP-dependent RNA helicase DDX52"/>
    <property type="match status" value="1"/>
</dbReference>
<keyword evidence="9" id="KW-0539">Nucleus</keyword>
<evidence type="ECO:0000313" key="17">
    <source>
        <dbReference type="EnsemblProtists" id="EKX43208"/>
    </source>
</evidence>
<dbReference type="GO" id="GO:0030490">
    <property type="term" value="P:maturation of SSU-rRNA"/>
    <property type="evidence" value="ECO:0007669"/>
    <property type="project" value="InterPro"/>
</dbReference>
<dbReference type="PaxDb" id="55529-EKX43208"/>
<dbReference type="PROSITE" id="PS00039">
    <property type="entry name" value="DEAD_ATP_HELICASE"/>
    <property type="match status" value="1"/>
</dbReference>
<keyword evidence="7 12" id="KW-0067">ATP-binding</keyword>
<comment type="subcellular location">
    <subcellularLocation>
        <location evidence="2">Nucleus</location>
        <location evidence="2">Nucleolus</location>
    </subcellularLocation>
    <subcellularLocation>
        <location evidence="1">Plastid</location>
        <location evidence="1">Chloroplast</location>
    </subcellularLocation>
</comment>
<dbReference type="InterPro" id="IPR050079">
    <property type="entry name" value="DEAD_box_RNA_helicase"/>
</dbReference>
<dbReference type="OMA" id="DRALMAC"/>
<evidence type="ECO:0000256" key="8">
    <source>
        <dbReference type="ARBA" id="ARBA00022884"/>
    </source>
</evidence>
<evidence type="ECO:0000256" key="9">
    <source>
        <dbReference type="ARBA" id="ARBA00023242"/>
    </source>
</evidence>
<evidence type="ECO:0000259" key="15">
    <source>
        <dbReference type="PROSITE" id="PS51194"/>
    </source>
</evidence>
<evidence type="ECO:0000256" key="5">
    <source>
        <dbReference type="ARBA" id="ARBA00022801"/>
    </source>
</evidence>
<dbReference type="SMART" id="SM00487">
    <property type="entry name" value="DEXDc"/>
    <property type="match status" value="1"/>
</dbReference>
<protein>
    <recommendedName>
        <fullName evidence="3">RNA helicase</fullName>
        <ecNumber evidence="3">3.6.4.13</ecNumber>
    </recommendedName>
</protein>
<dbReference type="GO" id="GO:0005829">
    <property type="term" value="C:cytosol"/>
    <property type="evidence" value="ECO:0007669"/>
    <property type="project" value="TreeGrafter"/>
</dbReference>
<evidence type="ECO:0000256" key="3">
    <source>
        <dbReference type="ARBA" id="ARBA00012552"/>
    </source>
</evidence>
<keyword evidence="5 12" id="KW-0378">Hydrolase</keyword>
<dbReference type="Proteomes" id="UP000011087">
    <property type="component" value="Unassembled WGS sequence"/>
</dbReference>
<dbReference type="HOGENOM" id="CLU_003041_1_4_1"/>
<dbReference type="CDD" id="cd18787">
    <property type="entry name" value="SF2_C_DEAD"/>
    <property type="match status" value="1"/>
</dbReference>
<dbReference type="SMART" id="SM00490">
    <property type="entry name" value="HELICc"/>
    <property type="match status" value="1"/>
</dbReference>
<organism evidence="16">
    <name type="scientific">Guillardia theta (strain CCMP2712)</name>
    <name type="common">Cryptophyte</name>
    <dbReference type="NCBI Taxonomy" id="905079"/>
    <lineage>
        <taxon>Eukaryota</taxon>
        <taxon>Cryptophyceae</taxon>
        <taxon>Pyrenomonadales</taxon>
        <taxon>Geminigeraceae</taxon>
        <taxon>Guillardia</taxon>
    </lineage>
</organism>
<gene>
    <name evidence="16" type="ORF">GUITHDRAFT_158075</name>
</gene>
<dbReference type="Gene3D" id="3.40.50.300">
    <property type="entry name" value="P-loop containing nucleotide triphosphate hydrolases"/>
    <property type="match status" value="2"/>
</dbReference>
<evidence type="ECO:0000256" key="7">
    <source>
        <dbReference type="ARBA" id="ARBA00022840"/>
    </source>
</evidence>
<evidence type="ECO:0000313" key="16">
    <source>
        <dbReference type="EMBL" id="EKX43208.1"/>
    </source>
</evidence>
<dbReference type="PANTHER" id="PTHR47959:SF15">
    <property type="entry name" value="RNA HELICASE"/>
    <property type="match status" value="1"/>
</dbReference>
<dbReference type="GO" id="GO:0005524">
    <property type="term" value="F:ATP binding"/>
    <property type="evidence" value="ECO:0007669"/>
    <property type="project" value="UniProtKB-KW"/>
</dbReference>
<evidence type="ECO:0000256" key="2">
    <source>
        <dbReference type="ARBA" id="ARBA00004604"/>
    </source>
</evidence>
<dbReference type="GO" id="GO:0003723">
    <property type="term" value="F:RNA binding"/>
    <property type="evidence" value="ECO:0007669"/>
    <property type="project" value="UniProtKB-KW"/>
</dbReference>
<comment type="catalytic activity">
    <reaction evidence="11">
        <text>ATP + H2O = ADP + phosphate + H(+)</text>
        <dbReference type="Rhea" id="RHEA:13065"/>
        <dbReference type="ChEBI" id="CHEBI:15377"/>
        <dbReference type="ChEBI" id="CHEBI:15378"/>
        <dbReference type="ChEBI" id="CHEBI:30616"/>
        <dbReference type="ChEBI" id="CHEBI:43474"/>
        <dbReference type="ChEBI" id="CHEBI:456216"/>
        <dbReference type="EC" id="3.6.4.13"/>
    </reaction>
</comment>
<dbReference type="STRING" id="905079.L1J3V1"/>
<dbReference type="GO" id="GO:0005730">
    <property type="term" value="C:nucleolus"/>
    <property type="evidence" value="ECO:0007669"/>
    <property type="project" value="UniProtKB-SubCell"/>
</dbReference>
<dbReference type="CDD" id="cd17957">
    <property type="entry name" value="DEADc_DDX52"/>
    <property type="match status" value="1"/>
</dbReference>
<feature type="domain" description="Helicase C-terminal" evidence="15">
    <location>
        <begin position="254"/>
        <end position="415"/>
    </location>
</feature>
<evidence type="ECO:0000256" key="4">
    <source>
        <dbReference type="ARBA" id="ARBA00022741"/>
    </source>
</evidence>
<accession>L1J3V1</accession>
<dbReference type="GeneID" id="17299869"/>
<dbReference type="InterPro" id="IPR027417">
    <property type="entry name" value="P-loop_NTPase"/>
</dbReference>
<evidence type="ECO:0000256" key="6">
    <source>
        <dbReference type="ARBA" id="ARBA00022806"/>
    </source>
</evidence>
<evidence type="ECO:0000256" key="13">
    <source>
        <dbReference type="SAM" id="MobiDB-lite"/>
    </source>
</evidence>
<dbReference type="InterPro" id="IPR011545">
    <property type="entry name" value="DEAD/DEAH_box_helicase_dom"/>
</dbReference>
<proteinExistence type="inferred from homology"/>
<dbReference type="EMBL" id="JH993012">
    <property type="protein sequence ID" value="EKX43208.1"/>
    <property type="molecule type" value="Genomic_DNA"/>
</dbReference>
<comment type="similarity">
    <text evidence="10">Belongs to the DEAD box helicase family. DDX52/ROK1 subfamily.</text>
</comment>
<evidence type="ECO:0000256" key="12">
    <source>
        <dbReference type="RuleBase" id="RU000492"/>
    </source>
</evidence>
<reference evidence="18" key="2">
    <citation type="submission" date="2012-11" db="EMBL/GenBank/DDBJ databases">
        <authorList>
            <person name="Kuo A."/>
            <person name="Curtis B.A."/>
            <person name="Tanifuji G."/>
            <person name="Burki F."/>
            <person name="Gruber A."/>
            <person name="Irimia M."/>
            <person name="Maruyama S."/>
            <person name="Arias M.C."/>
            <person name="Ball S.G."/>
            <person name="Gile G.H."/>
            <person name="Hirakawa Y."/>
            <person name="Hopkins J.F."/>
            <person name="Rensing S.A."/>
            <person name="Schmutz J."/>
            <person name="Symeonidi A."/>
            <person name="Elias M."/>
            <person name="Eveleigh R.J."/>
            <person name="Herman E.K."/>
            <person name="Klute M.J."/>
            <person name="Nakayama T."/>
            <person name="Obornik M."/>
            <person name="Reyes-Prieto A."/>
            <person name="Armbrust E.V."/>
            <person name="Aves S.J."/>
            <person name="Beiko R.G."/>
            <person name="Coutinho P."/>
            <person name="Dacks J.B."/>
            <person name="Durnford D.G."/>
            <person name="Fast N.M."/>
            <person name="Green B.R."/>
            <person name="Grisdale C."/>
            <person name="Hempe F."/>
            <person name="Henrissat B."/>
            <person name="Hoppner M.P."/>
            <person name="Ishida K.-I."/>
            <person name="Kim E."/>
            <person name="Koreny L."/>
            <person name="Kroth P.G."/>
            <person name="Liu Y."/>
            <person name="Malik S.-B."/>
            <person name="Maier U.G."/>
            <person name="McRose D."/>
            <person name="Mock T."/>
            <person name="Neilson J.A."/>
            <person name="Onodera N.T."/>
            <person name="Poole A.M."/>
            <person name="Pritham E.J."/>
            <person name="Richards T.A."/>
            <person name="Rocap G."/>
            <person name="Roy S.W."/>
            <person name="Sarai C."/>
            <person name="Schaack S."/>
            <person name="Shirato S."/>
            <person name="Slamovits C.H."/>
            <person name="Spencer D.F."/>
            <person name="Suzuki S."/>
            <person name="Worden A.Z."/>
            <person name="Zauner S."/>
            <person name="Barry K."/>
            <person name="Bell C."/>
            <person name="Bharti A.K."/>
            <person name="Crow J.A."/>
            <person name="Grimwood J."/>
            <person name="Kramer R."/>
            <person name="Lindquist E."/>
            <person name="Lucas S."/>
            <person name="Salamov A."/>
            <person name="McFadden G.I."/>
            <person name="Lane C.E."/>
            <person name="Keeling P.J."/>
            <person name="Gray M.W."/>
            <person name="Grigoriev I.V."/>
            <person name="Archibald J.M."/>
        </authorList>
    </citation>
    <scope>NUCLEOTIDE SEQUENCE</scope>
    <source>
        <strain evidence="18">CCMP2712</strain>
    </source>
</reference>
<keyword evidence="6 12" id="KW-0347">Helicase</keyword>
<feature type="region of interest" description="Disordered" evidence="13">
    <location>
        <begin position="439"/>
        <end position="464"/>
    </location>
</feature>
<dbReference type="PROSITE" id="PS51192">
    <property type="entry name" value="HELICASE_ATP_BIND_1"/>
    <property type="match status" value="1"/>
</dbReference>
<keyword evidence="8" id="KW-0694">RNA-binding</keyword>
<dbReference type="GO" id="GO:0016787">
    <property type="term" value="F:hydrolase activity"/>
    <property type="evidence" value="ECO:0007669"/>
    <property type="project" value="UniProtKB-KW"/>
</dbReference>
<keyword evidence="4 12" id="KW-0547">Nucleotide-binding</keyword>
<dbReference type="EC" id="3.6.4.13" evidence="3"/>
<dbReference type="AlphaFoldDB" id="L1J3V1"/>
<evidence type="ECO:0000313" key="18">
    <source>
        <dbReference type="Proteomes" id="UP000011087"/>
    </source>
</evidence>
<dbReference type="OrthoDB" id="360161at2759"/>
<sequence>MTEEKDNQVADEIKTFRRQMGITVSGDEIAPPIGTFSEIKLSKEQKWLLHGIETAGWKEPTPIQMQAIPILLERRDLVACAPTGSGKTGAFVIPLFALLQAPKKEGIRGLIVSPTRELATQIFNQCKLLKAFSKLQVKLLTKATAASVAALQMDPQARNHDVVVSTPARLVSLLQQKSLDLSSVELLIVDEADKLFEEGFITQLDEILAACSNRKLQKSLFSATIPPQIEELARSIMPHPTFVTVGSKVGANSKIKQKLVFVGSEEGKLIAIRQLIQTGLKPPVLMFVQSIDRAKQLFRELVYDGINVDVMHAERTQAQRDNIISQFRSGAIWVLICTDLMARGIDFKGVNLVINYDFPQSTISYIHRIGRTGRGGREGEAVTFFTGEDVLYLRSIANVMKQSGCDVADWMLQLKKPGKKKAKMLKKKAPERKDIVEVPRCFKQQRKKKQQMIEGTKKKKQDQD</sequence>
<dbReference type="PANTHER" id="PTHR47959">
    <property type="entry name" value="ATP-DEPENDENT RNA HELICASE RHLE-RELATED"/>
    <property type="match status" value="1"/>
</dbReference>
<dbReference type="KEGG" id="gtt:GUITHDRAFT_158075"/>
<dbReference type="GO" id="GO:0009507">
    <property type="term" value="C:chloroplast"/>
    <property type="evidence" value="ECO:0007669"/>
    <property type="project" value="UniProtKB-SubCell"/>
</dbReference>
<dbReference type="eggNOG" id="KOG0344">
    <property type="taxonomic scope" value="Eukaryota"/>
</dbReference>
<keyword evidence="18" id="KW-1185">Reference proteome</keyword>
<reference evidence="17" key="3">
    <citation type="submission" date="2016-03" db="UniProtKB">
        <authorList>
            <consortium name="EnsemblProtists"/>
        </authorList>
    </citation>
    <scope>IDENTIFICATION</scope>
</reference>
<dbReference type="Pfam" id="PF00270">
    <property type="entry name" value="DEAD"/>
    <property type="match status" value="1"/>
</dbReference>
<evidence type="ECO:0000256" key="1">
    <source>
        <dbReference type="ARBA" id="ARBA00004229"/>
    </source>
</evidence>
<name>L1J3V1_GUITC</name>
<dbReference type="RefSeq" id="XP_005830188.1">
    <property type="nucleotide sequence ID" value="XM_005830131.1"/>
</dbReference>
<feature type="domain" description="Helicase ATP-binding" evidence="14">
    <location>
        <begin position="68"/>
        <end position="243"/>
    </location>
</feature>
<evidence type="ECO:0000256" key="10">
    <source>
        <dbReference type="ARBA" id="ARBA00024355"/>
    </source>
</evidence>
<dbReference type="InterPro" id="IPR000629">
    <property type="entry name" value="RNA-helicase_DEAD-box_CS"/>
</dbReference>
<dbReference type="EnsemblProtists" id="EKX43208">
    <property type="protein sequence ID" value="EKX43208"/>
    <property type="gene ID" value="GUITHDRAFT_158075"/>
</dbReference>
<dbReference type="InterPro" id="IPR001650">
    <property type="entry name" value="Helicase_C-like"/>
</dbReference>
<evidence type="ECO:0000256" key="11">
    <source>
        <dbReference type="ARBA" id="ARBA00047984"/>
    </source>
</evidence>
<evidence type="ECO:0000259" key="14">
    <source>
        <dbReference type="PROSITE" id="PS51192"/>
    </source>
</evidence>
<dbReference type="InterPro" id="IPR044764">
    <property type="entry name" value="DDX52/Rok1_DEADc"/>
</dbReference>
<dbReference type="GO" id="GO:0003724">
    <property type="term" value="F:RNA helicase activity"/>
    <property type="evidence" value="ECO:0007669"/>
    <property type="project" value="UniProtKB-EC"/>
</dbReference>
<dbReference type="PROSITE" id="PS51194">
    <property type="entry name" value="HELICASE_CTER"/>
    <property type="match status" value="1"/>
</dbReference>
<dbReference type="Pfam" id="PF00271">
    <property type="entry name" value="Helicase_C"/>
    <property type="match status" value="1"/>
</dbReference>
<dbReference type="SUPFAM" id="SSF52540">
    <property type="entry name" value="P-loop containing nucleoside triphosphate hydrolases"/>
    <property type="match status" value="1"/>
</dbReference>